<evidence type="ECO:0000313" key="6">
    <source>
        <dbReference type="EMBL" id="OGD57180.1"/>
    </source>
</evidence>
<comment type="caution">
    <text evidence="6">The sequence shown here is derived from an EMBL/GenBank/DDBJ whole genome shotgun (WGS) entry which is preliminary data.</text>
</comment>
<dbReference type="GO" id="GO:0022627">
    <property type="term" value="C:cytosolic small ribosomal subunit"/>
    <property type="evidence" value="ECO:0007669"/>
    <property type="project" value="TreeGrafter"/>
</dbReference>
<dbReference type="SUPFAM" id="SSF46911">
    <property type="entry name" value="Ribosomal protein S18"/>
    <property type="match status" value="1"/>
</dbReference>
<keyword evidence="4" id="KW-0699">rRNA-binding</keyword>
<gene>
    <name evidence="4" type="primary">rpsR</name>
    <name evidence="6" type="ORF">A2V71_02045</name>
</gene>
<evidence type="ECO:0000256" key="4">
    <source>
        <dbReference type="HAMAP-Rule" id="MF_00270"/>
    </source>
</evidence>
<dbReference type="PANTHER" id="PTHR13479:SF40">
    <property type="entry name" value="SMALL RIBOSOMAL SUBUNIT PROTEIN BS18M"/>
    <property type="match status" value="1"/>
</dbReference>
<dbReference type="InterPro" id="IPR001648">
    <property type="entry name" value="Ribosomal_bS18"/>
</dbReference>
<accession>A0A1F5DQ60</accession>
<evidence type="ECO:0000256" key="1">
    <source>
        <dbReference type="ARBA" id="ARBA00005589"/>
    </source>
</evidence>
<dbReference type="InterPro" id="IPR036870">
    <property type="entry name" value="Ribosomal_bS18_sf"/>
</dbReference>
<dbReference type="Pfam" id="PF01084">
    <property type="entry name" value="Ribosomal_S18"/>
    <property type="match status" value="1"/>
</dbReference>
<organism evidence="6 7">
    <name type="scientific">Candidatus Berkelbacteria bacterium RBG_13_40_8</name>
    <dbReference type="NCBI Taxonomy" id="1797467"/>
    <lineage>
        <taxon>Bacteria</taxon>
        <taxon>Candidatus Berkelbacteria</taxon>
    </lineage>
</organism>
<keyword evidence="2 4" id="KW-0689">Ribosomal protein</keyword>
<dbReference type="GO" id="GO:0070181">
    <property type="term" value="F:small ribosomal subunit rRNA binding"/>
    <property type="evidence" value="ECO:0007669"/>
    <property type="project" value="TreeGrafter"/>
</dbReference>
<reference evidence="6 7" key="1">
    <citation type="journal article" date="2016" name="Nat. Commun.">
        <title>Thousands of microbial genomes shed light on interconnected biogeochemical processes in an aquifer system.</title>
        <authorList>
            <person name="Anantharaman K."/>
            <person name="Brown C.T."/>
            <person name="Hug L.A."/>
            <person name="Sharon I."/>
            <person name="Castelle C.J."/>
            <person name="Probst A.J."/>
            <person name="Thomas B.C."/>
            <person name="Singh A."/>
            <person name="Wilkins M.J."/>
            <person name="Karaoz U."/>
            <person name="Brodie E.L."/>
            <person name="Williams K.H."/>
            <person name="Hubbard S.S."/>
            <person name="Banfield J.F."/>
        </authorList>
    </citation>
    <scope>NUCLEOTIDE SEQUENCE [LARGE SCALE GENOMIC DNA]</scope>
</reference>
<evidence type="ECO:0000256" key="5">
    <source>
        <dbReference type="RuleBase" id="RU003910"/>
    </source>
</evidence>
<evidence type="ECO:0000313" key="7">
    <source>
        <dbReference type="Proteomes" id="UP000178764"/>
    </source>
</evidence>
<dbReference type="PANTHER" id="PTHR13479">
    <property type="entry name" value="30S RIBOSOMAL PROTEIN S18"/>
    <property type="match status" value="1"/>
</dbReference>
<dbReference type="NCBIfam" id="TIGR00165">
    <property type="entry name" value="S18"/>
    <property type="match status" value="1"/>
</dbReference>
<dbReference type="GO" id="GO:0003735">
    <property type="term" value="F:structural constituent of ribosome"/>
    <property type="evidence" value="ECO:0007669"/>
    <property type="project" value="InterPro"/>
</dbReference>
<keyword evidence="4" id="KW-0694">RNA-binding</keyword>
<sequence>MRKQQFTFTRRQCYFCRKKIDVIDFKDVNLLQRYLTPWAKMKAAHDTGTCAKHQRRLAEAIKRARFMALMPYVKR</sequence>
<dbReference type="Proteomes" id="UP000178764">
    <property type="component" value="Unassembled WGS sequence"/>
</dbReference>
<keyword evidence="3 4" id="KW-0687">Ribonucleoprotein</keyword>
<dbReference type="AlphaFoldDB" id="A0A1F5DQ60"/>
<protein>
    <recommendedName>
        <fullName evidence="4">Small ribosomal subunit protein bS18</fullName>
    </recommendedName>
</protein>
<evidence type="ECO:0000256" key="3">
    <source>
        <dbReference type="ARBA" id="ARBA00023274"/>
    </source>
</evidence>
<comment type="similarity">
    <text evidence="1 4 5">Belongs to the bacterial ribosomal protein bS18 family.</text>
</comment>
<dbReference type="PRINTS" id="PR00974">
    <property type="entry name" value="RIBOSOMALS18"/>
</dbReference>
<dbReference type="Gene3D" id="4.10.640.10">
    <property type="entry name" value="Ribosomal protein S18"/>
    <property type="match status" value="1"/>
</dbReference>
<dbReference type="EMBL" id="MEZT01000005">
    <property type="protein sequence ID" value="OGD57180.1"/>
    <property type="molecule type" value="Genomic_DNA"/>
</dbReference>
<evidence type="ECO:0000256" key="2">
    <source>
        <dbReference type="ARBA" id="ARBA00022980"/>
    </source>
</evidence>
<proteinExistence type="inferred from homology"/>
<dbReference type="HAMAP" id="MF_00270">
    <property type="entry name" value="Ribosomal_bS18"/>
    <property type="match status" value="1"/>
</dbReference>
<dbReference type="GO" id="GO:0006412">
    <property type="term" value="P:translation"/>
    <property type="evidence" value="ECO:0007669"/>
    <property type="project" value="UniProtKB-UniRule"/>
</dbReference>
<name>A0A1F5DQ60_9BACT</name>
<comment type="function">
    <text evidence="4">Binds as a heterodimer with protein bS6 to the central domain of the 16S rRNA, where it helps stabilize the platform of the 30S subunit.</text>
</comment>
<comment type="subunit">
    <text evidence="4">Part of the 30S ribosomal subunit. Forms a tight heterodimer with protein bS6.</text>
</comment>